<keyword evidence="8" id="KW-1185">Reference proteome</keyword>
<feature type="transmembrane region" description="Helical" evidence="6">
    <location>
        <begin position="311"/>
        <end position="334"/>
    </location>
</feature>
<dbReference type="InterPro" id="IPR000109">
    <property type="entry name" value="POT_fam"/>
</dbReference>
<name>A0AAV9CMS5_ACOCL</name>
<dbReference type="GO" id="GO:0022857">
    <property type="term" value="F:transmembrane transporter activity"/>
    <property type="evidence" value="ECO:0007669"/>
    <property type="project" value="InterPro"/>
</dbReference>
<sequence>MDEKTDDPKRERLLQSFFNWYYASVGLSIMVAVTVVVYMQDSLGWKVGFGVPTLLMLVSAVLFLLGSSLYVKVGPNRKYKFTVIAASIKNRRLAFPPNDVDGWYHHKKDSNIVAPSKKLRFLNKACLIRSPESDMNLCTVEQVEEFKAIVKVIPIWSTGIVFAVTISQHSFPVLQANTMDRHIGPDFQIPAGSFSVFGILTLTIWVALYDRLIAPRLARLTGRARGLSFMQRMGAGLVVSCAATAVAAMVESARRTASIKQGLKNDPRGVVDMSAMWLVPQHCLMGLAEALNVIGQIEFYYSEFPKSMSSVGIALFTLGLGVGNLLGALVVGVVDEVSRRGGGEGWVPTNLNKGHYDYYYWVLTLMSSVNFLYFIVCCWCYGSEGGGGGGGDGGGGDAVEEEWVSPLRSPELSMIH</sequence>
<dbReference type="PANTHER" id="PTHR11654">
    <property type="entry name" value="OLIGOPEPTIDE TRANSPORTER-RELATED"/>
    <property type="match status" value="1"/>
</dbReference>
<dbReference type="AlphaFoldDB" id="A0AAV9CMS5"/>
<protein>
    <submittedName>
        <fullName evidence="7">Peptide transporter</fullName>
    </submittedName>
</protein>
<evidence type="ECO:0000256" key="5">
    <source>
        <dbReference type="ARBA" id="ARBA00023136"/>
    </source>
</evidence>
<evidence type="ECO:0000313" key="7">
    <source>
        <dbReference type="EMBL" id="KAK1289699.1"/>
    </source>
</evidence>
<comment type="similarity">
    <text evidence="2">Belongs to the major facilitator superfamily. Proton-dependent oligopeptide transporter (POT/PTR) (TC 2.A.17) family.</text>
</comment>
<evidence type="ECO:0000256" key="3">
    <source>
        <dbReference type="ARBA" id="ARBA00022692"/>
    </source>
</evidence>
<evidence type="ECO:0000256" key="6">
    <source>
        <dbReference type="SAM" id="Phobius"/>
    </source>
</evidence>
<gene>
    <name evidence="7" type="ORF">QJS10_CPB18g01138</name>
</gene>
<evidence type="ECO:0000256" key="1">
    <source>
        <dbReference type="ARBA" id="ARBA00004141"/>
    </source>
</evidence>
<dbReference type="InterPro" id="IPR036259">
    <property type="entry name" value="MFS_trans_sf"/>
</dbReference>
<feature type="transmembrane region" description="Helical" evidence="6">
    <location>
        <begin position="189"/>
        <end position="209"/>
    </location>
</feature>
<evidence type="ECO:0000256" key="4">
    <source>
        <dbReference type="ARBA" id="ARBA00022989"/>
    </source>
</evidence>
<dbReference type="EMBL" id="JAUJYO010000018">
    <property type="protein sequence ID" value="KAK1289699.1"/>
    <property type="molecule type" value="Genomic_DNA"/>
</dbReference>
<evidence type="ECO:0000256" key="2">
    <source>
        <dbReference type="ARBA" id="ARBA00005982"/>
    </source>
</evidence>
<organism evidence="7 8">
    <name type="scientific">Acorus calamus</name>
    <name type="common">Sweet flag</name>
    <dbReference type="NCBI Taxonomy" id="4465"/>
    <lineage>
        <taxon>Eukaryota</taxon>
        <taxon>Viridiplantae</taxon>
        <taxon>Streptophyta</taxon>
        <taxon>Embryophyta</taxon>
        <taxon>Tracheophyta</taxon>
        <taxon>Spermatophyta</taxon>
        <taxon>Magnoliopsida</taxon>
        <taxon>Liliopsida</taxon>
        <taxon>Acoraceae</taxon>
        <taxon>Acorus</taxon>
    </lineage>
</organism>
<comment type="caution">
    <text evidence="7">The sequence shown here is derived from an EMBL/GenBank/DDBJ whole genome shotgun (WGS) entry which is preliminary data.</text>
</comment>
<feature type="transmembrane region" description="Helical" evidence="6">
    <location>
        <begin position="51"/>
        <end position="71"/>
    </location>
</feature>
<dbReference type="GO" id="GO:0016020">
    <property type="term" value="C:membrane"/>
    <property type="evidence" value="ECO:0007669"/>
    <property type="project" value="UniProtKB-SubCell"/>
</dbReference>
<dbReference type="Pfam" id="PF00854">
    <property type="entry name" value="PTR2"/>
    <property type="match status" value="1"/>
</dbReference>
<keyword evidence="3 6" id="KW-0812">Transmembrane</keyword>
<keyword evidence="4 6" id="KW-1133">Transmembrane helix</keyword>
<evidence type="ECO:0000313" key="8">
    <source>
        <dbReference type="Proteomes" id="UP001180020"/>
    </source>
</evidence>
<keyword evidence="5 6" id="KW-0472">Membrane</keyword>
<dbReference type="Gene3D" id="1.20.1250.20">
    <property type="entry name" value="MFS general substrate transporter like domains"/>
    <property type="match status" value="1"/>
</dbReference>
<reference evidence="7" key="2">
    <citation type="submission" date="2023-06" db="EMBL/GenBank/DDBJ databases">
        <authorList>
            <person name="Ma L."/>
            <person name="Liu K.-W."/>
            <person name="Li Z."/>
            <person name="Hsiao Y.-Y."/>
            <person name="Qi Y."/>
            <person name="Fu T."/>
            <person name="Tang G."/>
            <person name="Zhang D."/>
            <person name="Sun W.-H."/>
            <person name="Liu D.-K."/>
            <person name="Li Y."/>
            <person name="Chen G.-Z."/>
            <person name="Liu X.-D."/>
            <person name="Liao X.-Y."/>
            <person name="Jiang Y.-T."/>
            <person name="Yu X."/>
            <person name="Hao Y."/>
            <person name="Huang J."/>
            <person name="Zhao X.-W."/>
            <person name="Ke S."/>
            <person name="Chen Y.-Y."/>
            <person name="Wu W.-L."/>
            <person name="Hsu J.-L."/>
            <person name="Lin Y.-F."/>
            <person name="Huang M.-D."/>
            <person name="Li C.-Y."/>
            <person name="Huang L."/>
            <person name="Wang Z.-W."/>
            <person name="Zhao X."/>
            <person name="Zhong W.-Y."/>
            <person name="Peng D.-H."/>
            <person name="Ahmad S."/>
            <person name="Lan S."/>
            <person name="Zhang J.-S."/>
            <person name="Tsai W.-C."/>
            <person name="Van De Peer Y."/>
            <person name="Liu Z.-J."/>
        </authorList>
    </citation>
    <scope>NUCLEOTIDE SEQUENCE</scope>
    <source>
        <strain evidence="7">CP</strain>
        <tissue evidence="7">Leaves</tissue>
    </source>
</reference>
<reference evidence="7" key="1">
    <citation type="journal article" date="2023" name="Nat. Commun.">
        <title>Diploid and tetraploid genomes of Acorus and the evolution of monocots.</title>
        <authorList>
            <person name="Ma L."/>
            <person name="Liu K.W."/>
            <person name="Li Z."/>
            <person name="Hsiao Y.Y."/>
            <person name="Qi Y."/>
            <person name="Fu T."/>
            <person name="Tang G.D."/>
            <person name="Zhang D."/>
            <person name="Sun W.H."/>
            <person name="Liu D.K."/>
            <person name="Li Y."/>
            <person name="Chen G.Z."/>
            <person name="Liu X.D."/>
            <person name="Liao X.Y."/>
            <person name="Jiang Y.T."/>
            <person name="Yu X."/>
            <person name="Hao Y."/>
            <person name="Huang J."/>
            <person name="Zhao X.W."/>
            <person name="Ke S."/>
            <person name="Chen Y.Y."/>
            <person name="Wu W.L."/>
            <person name="Hsu J.L."/>
            <person name="Lin Y.F."/>
            <person name="Huang M.D."/>
            <person name="Li C.Y."/>
            <person name="Huang L."/>
            <person name="Wang Z.W."/>
            <person name="Zhao X."/>
            <person name="Zhong W.Y."/>
            <person name="Peng D.H."/>
            <person name="Ahmad S."/>
            <person name="Lan S."/>
            <person name="Zhang J.S."/>
            <person name="Tsai W.C."/>
            <person name="Van de Peer Y."/>
            <person name="Liu Z.J."/>
        </authorList>
    </citation>
    <scope>NUCLEOTIDE SEQUENCE</scope>
    <source>
        <strain evidence="7">CP</strain>
    </source>
</reference>
<dbReference type="SUPFAM" id="SSF103473">
    <property type="entry name" value="MFS general substrate transporter"/>
    <property type="match status" value="1"/>
</dbReference>
<proteinExistence type="inferred from homology"/>
<feature type="transmembrane region" description="Helical" evidence="6">
    <location>
        <begin position="20"/>
        <end position="39"/>
    </location>
</feature>
<feature type="transmembrane region" description="Helical" evidence="6">
    <location>
        <begin position="229"/>
        <end position="250"/>
    </location>
</feature>
<comment type="subcellular location">
    <subcellularLocation>
        <location evidence="1">Membrane</location>
        <topology evidence="1">Multi-pass membrane protein</topology>
    </subcellularLocation>
</comment>
<accession>A0AAV9CMS5</accession>
<feature type="transmembrane region" description="Helical" evidence="6">
    <location>
        <begin position="358"/>
        <end position="381"/>
    </location>
</feature>
<dbReference type="Proteomes" id="UP001180020">
    <property type="component" value="Unassembled WGS sequence"/>
</dbReference>